<name>A0A543N9X8_9ACTN</name>
<gene>
    <name evidence="2" type="ORF">FHX37_3980</name>
</gene>
<dbReference type="EMBL" id="VFQC01000002">
    <property type="protein sequence ID" value="TQN28623.1"/>
    <property type="molecule type" value="Genomic_DNA"/>
</dbReference>
<reference evidence="2 3" key="1">
    <citation type="submission" date="2019-06" db="EMBL/GenBank/DDBJ databases">
        <title>Sequencing the genomes of 1000 actinobacteria strains.</title>
        <authorList>
            <person name="Klenk H.-P."/>
        </authorList>
    </citation>
    <scope>NUCLEOTIDE SEQUENCE [LARGE SCALE GENOMIC DNA]</scope>
    <source>
        <strain evidence="2 3">DSM 45015</strain>
    </source>
</reference>
<evidence type="ECO:0000313" key="2">
    <source>
        <dbReference type="EMBL" id="TQN28623.1"/>
    </source>
</evidence>
<dbReference type="RefSeq" id="WP_141925651.1">
    <property type="nucleotide sequence ID" value="NZ_VFQC01000002.1"/>
</dbReference>
<feature type="region of interest" description="Disordered" evidence="1">
    <location>
        <begin position="45"/>
        <end position="64"/>
    </location>
</feature>
<dbReference type="AlphaFoldDB" id="A0A543N9X8"/>
<proteinExistence type="predicted"/>
<accession>A0A543N9X8</accession>
<keyword evidence="3" id="KW-1185">Reference proteome</keyword>
<sequence>MAETRIHVIPVGVSLWNNVRNEPSRLTDEGGVRWSEFKRFSEQLSLSHNSPTEDRESEQTTEGRINDFLEKKETENTKSLEKLNDFLPPNRLKTDATAELSTFRSVTGGIRLKDRDTVLFLVSDSASAKYAALWSALALTGGERGRVRYLTNPAENLPELKHHVTIARIPELDIAATEQFRRAMRQLGRVGKGLLEMLAHRPERNAVLTFHLSGGFKAYIPHFQGLAEALRTATSPNNVEAYMLHEHSERGGPIPIPLRSVNREAMFEEIGQVTDGFLARKPNSQKRSFEGFAYERHESTGPSGKPTETYRLTPFGEAIMEITR</sequence>
<organism evidence="2 3">
    <name type="scientific">Haloactinospora alba</name>
    <dbReference type="NCBI Taxonomy" id="405555"/>
    <lineage>
        <taxon>Bacteria</taxon>
        <taxon>Bacillati</taxon>
        <taxon>Actinomycetota</taxon>
        <taxon>Actinomycetes</taxon>
        <taxon>Streptosporangiales</taxon>
        <taxon>Nocardiopsidaceae</taxon>
        <taxon>Haloactinospora</taxon>
    </lineage>
</organism>
<dbReference type="Gene3D" id="3.40.50.10770">
    <property type="entry name" value="Hypothetical protein VC1899 like domain (Restriction endonuclease-like)"/>
    <property type="match status" value="1"/>
</dbReference>
<dbReference type="OrthoDB" id="3419210at2"/>
<dbReference type="Proteomes" id="UP000317422">
    <property type="component" value="Unassembled WGS sequence"/>
</dbReference>
<comment type="caution">
    <text evidence="2">The sequence shown here is derived from an EMBL/GenBank/DDBJ whole genome shotgun (WGS) entry which is preliminary data.</text>
</comment>
<evidence type="ECO:0000256" key="1">
    <source>
        <dbReference type="SAM" id="MobiDB-lite"/>
    </source>
</evidence>
<evidence type="ECO:0000313" key="3">
    <source>
        <dbReference type="Proteomes" id="UP000317422"/>
    </source>
</evidence>
<protein>
    <submittedName>
        <fullName evidence="2">Uncharacterized protein</fullName>
    </submittedName>
</protein>